<proteinExistence type="predicted"/>
<evidence type="ECO:0000313" key="2">
    <source>
        <dbReference type="EMBL" id="ASU78020.1"/>
    </source>
</evidence>
<evidence type="ECO:0000313" key="5">
    <source>
        <dbReference type="Proteomes" id="UP000215043"/>
    </source>
</evidence>
<gene>
    <name evidence="2" type="ORF">CDG81_06515</name>
    <name evidence="3" type="ORF">IL38_21550</name>
</gene>
<dbReference type="EMBL" id="CP022752">
    <property type="protein sequence ID" value="ASU78020.1"/>
    <property type="molecule type" value="Genomic_DNA"/>
</dbReference>
<protein>
    <submittedName>
        <fullName evidence="2">Uncharacterized protein</fullName>
    </submittedName>
</protein>
<reference evidence="3 4" key="1">
    <citation type="journal article" date="2014" name="PLoS ONE">
        <title>Identification and Characterization of a New Erythromycin Biosynthetic Gene Cluster in Actinopolyspora erythraea YIM90600, a Novel Erythronolide-Producing Halophilic Actinomycete Isolated from Salt Field.</title>
        <authorList>
            <person name="Chen D."/>
            <person name="Feng J."/>
            <person name="Huang L."/>
            <person name="Zhang Q."/>
            <person name="Wu J."/>
            <person name="Zhu X."/>
            <person name="Duan Y."/>
            <person name="Xu Z."/>
        </authorList>
    </citation>
    <scope>NUCLEOTIDE SEQUENCE [LARGE SCALE GENOMIC DNA]</scope>
    <source>
        <strain evidence="3 4">YIM90600</strain>
    </source>
</reference>
<dbReference type="EMBL" id="JPMV01000039">
    <property type="protein sequence ID" value="KGI79785.1"/>
    <property type="molecule type" value="Genomic_DNA"/>
</dbReference>
<feature type="region of interest" description="Disordered" evidence="1">
    <location>
        <begin position="52"/>
        <end position="75"/>
    </location>
</feature>
<keyword evidence="4" id="KW-1185">Reference proteome</keyword>
<sequence length="75" mass="8199">MSQPHTQLATLLRRGQWMLDEAAHKLGGKRLPTADRQGLAEALDELSAALREYRDAPTDTDADEGEPPTTVDPDS</sequence>
<dbReference type="Proteomes" id="UP000029737">
    <property type="component" value="Unassembled WGS sequence"/>
</dbReference>
<dbReference type="Proteomes" id="UP000215043">
    <property type="component" value="Chromosome"/>
</dbReference>
<evidence type="ECO:0000256" key="1">
    <source>
        <dbReference type="SAM" id="MobiDB-lite"/>
    </source>
</evidence>
<evidence type="ECO:0000313" key="4">
    <source>
        <dbReference type="Proteomes" id="UP000029737"/>
    </source>
</evidence>
<dbReference type="HOGENOM" id="CLU_195018_0_0_11"/>
<dbReference type="AlphaFoldDB" id="A0A099D368"/>
<organism evidence="2 5">
    <name type="scientific">Actinopolyspora erythraea</name>
    <dbReference type="NCBI Taxonomy" id="414996"/>
    <lineage>
        <taxon>Bacteria</taxon>
        <taxon>Bacillati</taxon>
        <taxon>Actinomycetota</taxon>
        <taxon>Actinomycetes</taxon>
        <taxon>Actinopolysporales</taxon>
        <taxon>Actinopolysporaceae</taxon>
        <taxon>Actinopolyspora</taxon>
    </lineage>
</organism>
<dbReference type="KEGG" id="aey:CDG81_06515"/>
<reference evidence="2 5" key="2">
    <citation type="submission" date="2017-08" db="EMBL/GenBank/DDBJ databases">
        <title>The complete genome sequence of moderately halophilic actinomycete Actinopolyspora erythraea YIM 90600, the producer of novel erythromycin, novel actinopolysporins A-C and tubercidin.</title>
        <authorList>
            <person name="Yin M."/>
            <person name="Tang S."/>
        </authorList>
    </citation>
    <scope>NUCLEOTIDE SEQUENCE [LARGE SCALE GENOMIC DNA]</scope>
    <source>
        <strain evidence="2 5">YIM 90600</strain>
    </source>
</reference>
<accession>A0A099D368</accession>
<evidence type="ECO:0000313" key="3">
    <source>
        <dbReference type="EMBL" id="KGI79785.1"/>
    </source>
</evidence>
<name>A0A099D368_9ACTN</name>
<dbReference type="eggNOG" id="ENOG5031CIW">
    <property type="taxonomic scope" value="Bacteria"/>
</dbReference>
<dbReference type="RefSeq" id="WP_043577444.1">
    <property type="nucleotide sequence ID" value="NZ_CP022752.1"/>
</dbReference>
<dbReference type="OrthoDB" id="5195301at2"/>